<proteinExistence type="predicted"/>
<sequence length="79" mass="8928">MSSTSLDYFTAGLAKAFERRRAMQQQTKQLLVQVQSADSVEGDANTITTFNNTITKLSEEQHKQTIVNTMIALIHKRKN</sequence>
<dbReference type="AlphaFoldDB" id="A0A8I1JC48"/>
<name>A0A8I1JC48_9PSED</name>
<evidence type="ECO:0000313" key="2">
    <source>
        <dbReference type="Proteomes" id="UP000645865"/>
    </source>
</evidence>
<dbReference type="EMBL" id="JAEILH010000009">
    <property type="protein sequence ID" value="MBI6623494.1"/>
    <property type="molecule type" value="Genomic_DNA"/>
</dbReference>
<organism evidence="1 2">
    <name type="scientific">Pseudomonas rhodesiae</name>
    <dbReference type="NCBI Taxonomy" id="76760"/>
    <lineage>
        <taxon>Bacteria</taxon>
        <taxon>Pseudomonadati</taxon>
        <taxon>Pseudomonadota</taxon>
        <taxon>Gammaproteobacteria</taxon>
        <taxon>Pseudomonadales</taxon>
        <taxon>Pseudomonadaceae</taxon>
        <taxon>Pseudomonas</taxon>
    </lineage>
</organism>
<comment type="caution">
    <text evidence="1">The sequence shown here is derived from an EMBL/GenBank/DDBJ whole genome shotgun (WGS) entry which is preliminary data.</text>
</comment>
<accession>A0A8I1JC48</accession>
<dbReference type="Proteomes" id="UP000645865">
    <property type="component" value="Unassembled WGS sequence"/>
</dbReference>
<evidence type="ECO:0000313" key="1">
    <source>
        <dbReference type="EMBL" id="MBI6623494.1"/>
    </source>
</evidence>
<dbReference type="RefSeq" id="WP_198712305.1">
    <property type="nucleotide sequence ID" value="NZ_JAEILH010000009.1"/>
</dbReference>
<gene>
    <name evidence="1" type="ORF">YA0853_07370</name>
</gene>
<protein>
    <submittedName>
        <fullName evidence="1">Uncharacterized protein</fullName>
    </submittedName>
</protein>
<reference evidence="1" key="1">
    <citation type="submission" date="2020-12" db="EMBL/GenBank/DDBJ databases">
        <title>Comparative genomic insights into the epidemiology and virulence of plant pathogenic Pseudomonads from Turkey.</title>
        <authorList>
            <person name="Dillon M."/>
            <person name="Ruiz-Bedoya T."/>
            <person name="Bendalovic-Torma C."/>
            <person name="Guttman K.M."/>
            <person name="Kwak H."/>
            <person name="Middleton M.A."/>
            <person name="Wang P.W."/>
            <person name="Horuz S."/>
            <person name="Aysan Y."/>
            <person name="Guttman D.S."/>
        </authorList>
    </citation>
    <scope>NUCLEOTIDE SEQUENCE</scope>
    <source>
        <strain evidence="1">S5_IA_3a</strain>
    </source>
</reference>